<dbReference type="Pfam" id="PF03060">
    <property type="entry name" value="NMO"/>
    <property type="match status" value="1"/>
</dbReference>
<accession>A0A7W0HV55</accession>
<evidence type="ECO:0000256" key="1">
    <source>
        <dbReference type="ARBA" id="ARBA00001917"/>
    </source>
</evidence>
<gene>
    <name evidence="10" type="ORF">HNR30_008206</name>
</gene>
<comment type="cofactor">
    <cofactor evidence="1">
        <name>FMN</name>
        <dbReference type="ChEBI" id="CHEBI:58210"/>
    </cofactor>
</comment>
<keyword evidence="11" id="KW-1185">Reference proteome</keyword>
<dbReference type="InterPro" id="IPR004136">
    <property type="entry name" value="NMO"/>
</dbReference>
<protein>
    <recommendedName>
        <fullName evidence="8">Propionate 3-nitronate monooxygenase</fullName>
    </recommendedName>
</protein>
<evidence type="ECO:0000313" key="11">
    <source>
        <dbReference type="Proteomes" id="UP000530928"/>
    </source>
</evidence>
<dbReference type="PANTHER" id="PTHR42747:SF3">
    <property type="entry name" value="NITRONATE MONOOXYGENASE-RELATED"/>
    <property type="match status" value="1"/>
</dbReference>
<evidence type="ECO:0000256" key="8">
    <source>
        <dbReference type="ARBA" id="ARBA00031155"/>
    </source>
</evidence>
<dbReference type="Gene3D" id="3.20.20.70">
    <property type="entry name" value="Aldolase class I"/>
    <property type="match status" value="1"/>
</dbReference>
<dbReference type="Proteomes" id="UP000530928">
    <property type="component" value="Unassembled WGS sequence"/>
</dbReference>
<dbReference type="SUPFAM" id="SSF51412">
    <property type="entry name" value="Inosine monophosphate dehydrogenase (IMPDH)"/>
    <property type="match status" value="1"/>
</dbReference>
<dbReference type="CDD" id="cd04730">
    <property type="entry name" value="NPD_like"/>
    <property type="match status" value="1"/>
</dbReference>
<keyword evidence="3" id="KW-0216">Detoxification</keyword>
<proteinExistence type="inferred from homology"/>
<comment type="similarity">
    <text evidence="2">Belongs to the nitronate monooxygenase family. NMO class I subfamily.</text>
</comment>
<comment type="catalytic activity">
    <reaction evidence="9">
        <text>3 propionate 3-nitronate + 3 O2 + H2O = 3 3-oxopropanoate + 2 nitrate + nitrite + H2O2 + 3 H(+)</text>
        <dbReference type="Rhea" id="RHEA:57332"/>
        <dbReference type="ChEBI" id="CHEBI:15377"/>
        <dbReference type="ChEBI" id="CHEBI:15378"/>
        <dbReference type="ChEBI" id="CHEBI:15379"/>
        <dbReference type="ChEBI" id="CHEBI:16240"/>
        <dbReference type="ChEBI" id="CHEBI:16301"/>
        <dbReference type="ChEBI" id="CHEBI:17632"/>
        <dbReference type="ChEBI" id="CHEBI:33190"/>
        <dbReference type="ChEBI" id="CHEBI:136067"/>
    </reaction>
</comment>
<dbReference type="GO" id="GO:0018580">
    <property type="term" value="F:nitronate monooxygenase activity"/>
    <property type="evidence" value="ECO:0007669"/>
    <property type="project" value="InterPro"/>
</dbReference>
<keyword evidence="7 10" id="KW-0503">Monooxygenase</keyword>
<keyword evidence="4" id="KW-0285">Flavoprotein</keyword>
<evidence type="ECO:0000256" key="5">
    <source>
        <dbReference type="ARBA" id="ARBA00022643"/>
    </source>
</evidence>
<evidence type="ECO:0000256" key="9">
    <source>
        <dbReference type="ARBA" id="ARBA00049401"/>
    </source>
</evidence>
<evidence type="ECO:0000313" key="10">
    <source>
        <dbReference type="EMBL" id="MBA2896815.1"/>
    </source>
</evidence>
<evidence type="ECO:0000256" key="6">
    <source>
        <dbReference type="ARBA" id="ARBA00023002"/>
    </source>
</evidence>
<dbReference type="EMBL" id="JACDUR010000009">
    <property type="protein sequence ID" value="MBA2896815.1"/>
    <property type="molecule type" value="Genomic_DNA"/>
</dbReference>
<dbReference type="AlphaFoldDB" id="A0A7W0HV55"/>
<dbReference type="PANTHER" id="PTHR42747">
    <property type="entry name" value="NITRONATE MONOOXYGENASE-RELATED"/>
    <property type="match status" value="1"/>
</dbReference>
<dbReference type="RefSeq" id="WP_312895004.1">
    <property type="nucleotide sequence ID" value="NZ_BAABAM010000008.1"/>
</dbReference>
<dbReference type="InterPro" id="IPR013785">
    <property type="entry name" value="Aldolase_TIM"/>
</dbReference>
<evidence type="ECO:0000256" key="7">
    <source>
        <dbReference type="ARBA" id="ARBA00023033"/>
    </source>
</evidence>
<evidence type="ECO:0000256" key="3">
    <source>
        <dbReference type="ARBA" id="ARBA00022575"/>
    </source>
</evidence>
<organism evidence="10 11">
    <name type="scientific">Nonomuraea soli</name>
    <dbReference type="NCBI Taxonomy" id="1032476"/>
    <lineage>
        <taxon>Bacteria</taxon>
        <taxon>Bacillati</taxon>
        <taxon>Actinomycetota</taxon>
        <taxon>Actinomycetes</taxon>
        <taxon>Streptosporangiales</taxon>
        <taxon>Streptosporangiaceae</taxon>
        <taxon>Nonomuraea</taxon>
    </lineage>
</organism>
<evidence type="ECO:0000256" key="2">
    <source>
        <dbReference type="ARBA" id="ARBA00009881"/>
    </source>
</evidence>
<dbReference type="GO" id="GO:0009636">
    <property type="term" value="P:response to toxic substance"/>
    <property type="evidence" value="ECO:0007669"/>
    <property type="project" value="UniProtKB-KW"/>
</dbReference>
<evidence type="ECO:0000256" key="4">
    <source>
        <dbReference type="ARBA" id="ARBA00022630"/>
    </source>
</evidence>
<keyword evidence="5" id="KW-0288">FMN</keyword>
<reference evidence="10 11" key="1">
    <citation type="submission" date="2020-07" db="EMBL/GenBank/DDBJ databases">
        <title>Genomic Encyclopedia of Type Strains, Phase IV (KMG-IV): sequencing the most valuable type-strain genomes for metagenomic binning, comparative biology and taxonomic classification.</title>
        <authorList>
            <person name="Goeker M."/>
        </authorList>
    </citation>
    <scope>NUCLEOTIDE SEQUENCE [LARGE SCALE GENOMIC DNA]</scope>
    <source>
        <strain evidence="10 11">DSM 45533</strain>
    </source>
</reference>
<sequence>MPTFAPDVPIVQAPMAGGASTPELAAAVCEAGALGFLAAGYKSTAQMRQEIERTRALTSRPFGMNLFVPTADTPDQAELGAYAEAVGAEARRLGVSLGRPEGGDDDFDAKVADLLADPPAVVSFTFGFPDAGLIRALRDQGVTVVATVTSAQEARQASAADVLCVQGQEAGGHRGSFTNADAGDVGLDELVARVRAVSRLPVIAAGGLATAADVARVLAAGAVAAVAGTAFLLAREAGTSATHRAALSDPRFTETAVTRAFTGRPARGLVNTFMSRYSAQAPAAYPHVHHLTAPLRRAAAASGDAETLHLWAGASWRLAREAPAAEIVAELARRI</sequence>
<keyword evidence="6 10" id="KW-0560">Oxidoreductase</keyword>
<comment type="caution">
    <text evidence="10">The sequence shown here is derived from an EMBL/GenBank/DDBJ whole genome shotgun (WGS) entry which is preliminary data.</text>
</comment>
<name>A0A7W0HV55_9ACTN</name>